<dbReference type="GO" id="GO:0016603">
    <property type="term" value="F:glutaminyl-peptide cyclotransferase activity"/>
    <property type="evidence" value="ECO:0007669"/>
    <property type="project" value="UniProtKB-EC"/>
</dbReference>
<feature type="domain" description="Peptidase M28" evidence="6">
    <location>
        <begin position="77"/>
        <end position="298"/>
    </location>
</feature>
<feature type="non-terminal residue" evidence="7">
    <location>
        <position position="1"/>
    </location>
</feature>
<dbReference type="Proteomes" id="UP001626550">
    <property type="component" value="Unassembled WGS sequence"/>
</dbReference>
<comment type="similarity">
    <text evidence="2">Belongs to the glutaminyl-peptide cyclotransferase family.</text>
</comment>
<keyword evidence="8" id="KW-1185">Reference proteome</keyword>
<keyword evidence="4" id="KW-0808">Transferase</keyword>
<accession>A0ABD2Q8P3</accession>
<evidence type="ECO:0000313" key="8">
    <source>
        <dbReference type="Proteomes" id="UP001626550"/>
    </source>
</evidence>
<evidence type="ECO:0000313" key="7">
    <source>
        <dbReference type="EMBL" id="KAL3315858.1"/>
    </source>
</evidence>
<name>A0ABD2Q8P3_9PLAT</name>
<evidence type="ECO:0000256" key="4">
    <source>
        <dbReference type="ARBA" id="ARBA00022679"/>
    </source>
</evidence>
<keyword evidence="5" id="KW-0012">Acyltransferase</keyword>
<dbReference type="PANTHER" id="PTHR12283">
    <property type="entry name" value="GLUTAMINYL-PEPTIDE CYCLOTRANSFERASE"/>
    <property type="match status" value="1"/>
</dbReference>
<dbReference type="AlphaFoldDB" id="A0ABD2Q8P3"/>
<proteinExistence type="inferred from homology"/>
<dbReference type="PANTHER" id="PTHR12283:SF6">
    <property type="entry name" value="GLUTAMINYL-PEPTIDE CYCLOTRANSFERASE-RELATED"/>
    <property type="match status" value="1"/>
</dbReference>
<dbReference type="EMBL" id="JBJKFK010000650">
    <property type="protein sequence ID" value="KAL3315858.1"/>
    <property type="molecule type" value="Genomic_DNA"/>
</dbReference>
<dbReference type="InterPro" id="IPR040234">
    <property type="entry name" value="QC/QCL"/>
</dbReference>
<dbReference type="EC" id="2.3.2.5" evidence="3"/>
<evidence type="ECO:0000256" key="5">
    <source>
        <dbReference type="ARBA" id="ARBA00023315"/>
    </source>
</evidence>
<comment type="catalytic activity">
    <reaction evidence="1">
        <text>N-terminal L-glutaminyl-[peptide] = N-terminal 5-oxo-L-prolyl-[peptide] + NH4(+)</text>
        <dbReference type="Rhea" id="RHEA:23652"/>
        <dbReference type="Rhea" id="RHEA-COMP:11736"/>
        <dbReference type="Rhea" id="RHEA-COMP:11846"/>
        <dbReference type="ChEBI" id="CHEBI:28938"/>
        <dbReference type="ChEBI" id="CHEBI:64722"/>
        <dbReference type="ChEBI" id="CHEBI:87215"/>
        <dbReference type="EC" id="2.3.2.5"/>
    </reaction>
</comment>
<gene>
    <name evidence="7" type="ORF">Ciccas_005496</name>
</gene>
<evidence type="ECO:0000256" key="1">
    <source>
        <dbReference type="ARBA" id="ARBA00000001"/>
    </source>
</evidence>
<dbReference type="SUPFAM" id="SSF53187">
    <property type="entry name" value="Zn-dependent exopeptidases"/>
    <property type="match status" value="1"/>
</dbReference>
<dbReference type="Pfam" id="PF04389">
    <property type="entry name" value="Peptidase_M28"/>
    <property type="match status" value="1"/>
</dbReference>
<dbReference type="InterPro" id="IPR007484">
    <property type="entry name" value="Peptidase_M28"/>
</dbReference>
<evidence type="ECO:0000259" key="6">
    <source>
        <dbReference type="Pfam" id="PF04389"/>
    </source>
</evidence>
<organism evidence="7 8">
    <name type="scientific">Cichlidogyrus casuarinus</name>
    <dbReference type="NCBI Taxonomy" id="1844966"/>
    <lineage>
        <taxon>Eukaryota</taxon>
        <taxon>Metazoa</taxon>
        <taxon>Spiralia</taxon>
        <taxon>Lophotrochozoa</taxon>
        <taxon>Platyhelminthes</taxon>
        <taxon>Monogenea</taxon>
        <taxon>Monopisthocotylea</taxon>
        <taxon>Dactylogyridea</taxon>
        <taxon>Ancyrocephalidae</taxon>
        <taxon>Cichlidogyrus</taxon>
    </lineage>
</organism>
<reference evidence="7 8" key="1">
    <citation type="submission" date="2024-11" db="EMBL/GenBank/DDBJ databases">
        <title>Adaptive evolution of stress response genes in parasites aligns with host niche diversity.</title>
        <authorList>
            <person name="Hahn C."/>
            <person name="Resl P."/>
        </authorList>
    </citation>
    <scope>NUCLEOTIDE SEQUENCE [LARGE SCALE GENOMIC DNA]</scope>
    <source>
        <strain evidence="7">EGGRZ-B1_66</strain>
        <tissue evidence="7">Body</tissue>
    </source>
</reference>
<evidence type="ECO:0000256" key="3">
    <source>
        <dbReference type="ARBA" id="ARBA00012012"/>
    </source>
</evidence>
<comment type="caution">
    <text evidence="7">The sequence shown here is derived from an EMBL/GenBank/DDBJ whole genome shotgun (WGS) entry which is preliminary data.</text>
</comment>
<dbReference type="Gene3D" id="3.40.630.10">
    <property type="entry name" value="Zn peptidases"/>
    <property type="match status" value="1"/>
</dbReference>
<evidence type="ECO:0000256" key="2">
    <source>
        <dbReference type="ARBA" id="ARBA00006014"/>
    </source>
</evidence>
<sequence>DAEFSSITDVLKKVSEDIRLDSLQQVFEQVNLVRPIGSANHAVVRKRIVENLSRNNWDIEQVTFEQETPIGTKRFTNILASYKKKTFPKTYALSCHYDSLSTVEDFYGSIDSAMPCAMILEIARIYDKYYNSIKPKIGLEIYIFDGEEAFQKWSRKDSTYGSRHLANALLSTSSIPGSAHTELDRIELFILLDLLGATNTILPNFELSNKVYYEELQKIEKQMISEKLLHSNFAKSGRLHFGLPLRGASIEDDHIPFLDKGVPVLHMIAYPFPEQWHKVTDNAANIDFEEALDLTKIFTTFILRISMNLFA</sequence>
<protein>
    <recommendedName>
        <fullName evidence="3">glutaminyl-peptide cyclotransferase</fullName>
        <ecNumber evidence="3">2.3.2.5</ecNumber>
    </recommendedName>
</protein>